<dbReference type="Proteomes" id="UP000002812">
    <property type="component" value="Unassembled WGS sequence"/>
</dbReference>
<dbReference type="OrthoDB" id="60033at2759"/>
<feature type="modified residue" description="4-aspartylphosphate" evidence="3">
    <location>
        <position position="54"/>
    </location>
</feature>
<dbReference type="CDD" id="cd17546">
    <property type="entry name" value="REC_hyHK_CKI1_RcsC-like"/>
    <property type="match status" value="1"/>
</dbReference>
<protein>
    <recommendedName>
        <fullName evidence="4">Response regulatory domain-containing protein</fullName>
    </recommendedName>
</protein>
<accession>I7ZVP6</accession>
<evidence type="ECO:0000256" key="3">
    <source>
        <dbReference type="PROSITE-ProRule" id="PRU00169"/>
    </source>
</evidence>
<gene>
    <name evidence="5" type="ORF">Ao3042_07653</name>
</gene>
<dbReference type="InterPro" id="IPR011006">
    <property type="entry name" value="CheY-like_superfamily"/>
</dbReference>
<name>I7ZVP6_ASPO3</name>
<evidence type="ECO:0000259" key="4">
    <source>
        <dbReference type="PROSITE" id="PS50110"/>
    </source>
</evidence>
<dbReference type="InterPro" id="IPR001789">
    <property type="entry name" value="Sig_transdc_resp-reg_receiver"/>
</dbReference>
<dbReference type="GO" id="GO:0000160">
    <property type="term" value="P:phosphorelay signal transduction system"/>
    <property type="evidence" value="ECO:0007669"/>
    <property type="project" value="UniProtKB-KW"/>
</dbReference>
<evidence type="ECO:0000313" key="6">
    <source>
        <dbReference type="Proteomes" id="UP000002812"/>
    </source>
</evidence>
<comment type="caution">
    <text evidence="5">The sequence shown here is derived from an EMBL/GenBank/DDBJ whole genome shotgun (WGS) entry which is preliminary data.</text>
</comment>
<evidence type="ECO:0000256" key="1">
    <source>
        <dbReference type="ARBA" id="ARBA00022553"/>
    </source>
</evidence>
<evidence type="ECO:0000313" key="5">
    <source>
        <dbReference type="EMBL" id="EIT76209.1"/>
    </source>
</evidence>
<evidence type="ECO:0000256" key="2">
    <source>
        <dbReference type="ARBA" id="ARBA00023012"/>
    </source>
</evidence>
<organism evidence="5 6">
    <name type="scientific">Aspergillus oryzae (strain 3.042)</name>
    <name type="common">Yellow koji mold</name>
    <dbReference type="NCBI Taxonomy" id="1160506"/>
    <lineage>
        <taxon>Eukaryota</taxon>
        <taxon>Fungi</taxon>
        <taxon>Dikarya</taxon>
        <taxon>Ascomycota</taxon>
        <taxon>Pezizomycotina</taxon>
        <taxon>Eurotiomycetes</taxon>
        <taxon>Eurotiomycetidae</taxon>
        <taxon>Eurotiales</taxon>
        <taxon>Aspergillaceae</taxon>
        <taxon>Aspergillus</taxon>
        <taxon>Aspergillus subgen. Circumdati</taxon>
    </lineage>
</organism>
<dbReference type="PANTHER" id="PTHR45339:SF1">
    <property type="entry name" value="HYBRID SIGNAL TRANSDUCTION HISTIDINE KINASE J"/>
    <property type="match status" value="1"/>
</dbReference>
<dbReference type="PROSITE" id="PS50110">
    <property type="entry name" value="RESPONSE_REGULATORY"/>
    <property type="match status" value="1"/>
</dbReference>
<dbReference type="PANTHER" id="PTHR45339">
    <property type="entry name" value="HYBRID SIGNAL TRANSDUCTION HISTIDINE KINASE J"/>
    <property type="match status" value="1"/>
</dbReference>
<dbReference type="EMBL" id="AKHY01000168">
    <property type="protein sequence ID" value="EIT76209.1"/>
    <property type="molecule type" value="Genomic_DNA"/>
</dbReference>
<sequence length="135" mass="15214">MCVKSAGFKYQTAVNGQDALEKFKNDRYDAVVMGWSRPFSLIMAKRDKANLVVDISMPVMDGLTATREMRHFERKKKLPPATIIILTAVLSASMQHETMMSGANMFLTKPTPLKQLKETLRKLSEGKDVSDDMRS</sequence>
<reference evidence="6" key="2">
    <citation type="submission" date="2012-06" db="EMBL/GenBank/DDBJ databases">
        <title>Comparative genomic analyses of Aspergillus oryzae 3.042 and A. oryzae RIB40 for soy-sauce fermentation.</title>
        <authorList>
            <person name="Zhao G."/>
            <person name="Hou L."/>
            <person name="Wang C."/>
            <person name="Cao X."/>
        </authorList>
    </citation>
    <scope>NUCLEOTIDE SEQUENCE [LARGE SCALE GENOMIC DNA]</scope>
    <source>
        <strain evidence="6">3.042</strain>
    </source>
</reference>
<feature type="domain" description="Response regulatory" evidence="4">
    <location>
        <begin position="1"/>
        <end position="124"/>
    </location>
</feature>
<keyword evidence="1 3" id="KW-0597">Phosphoprotein</keyword>
<dbReference type="HOGENOM" id="CLU_000445_69_12_1"/>
<dbReference type="Pfam" id="PF00072">
    <property type="entry name" value="Response_reg"/>
    <property type="match status" value="1"/>
</dbReference>
<dbReference type="AlphaFoldDB" id="I7ZVP6"/>
<dbReference type="Gene3D" id="3.40.50.2300">
    <property type="match status" value="1"/>
</dbReference>
<dbReference type="SUPFAM" id="SSF52172">
    <property type="entry name" value="CheY-like"/>
    <property type="match status" value="1"/>
</dbReference>
<reference evidence="5 6" key="1">
    <citation type="journal article" date="2012" name="Eukaryot. Cell">
        <title>Draft genome sequence of Aspergillus oryzae strain 3.042.</title>
        <authorList>
            <person name="Zhao G."/>
            <person name="Yao Y."/>
            <person name="Qi W."/>
            <person name="Wang C."/>
            <person name="Hou L."/>
            <person name="Zeng B."/>
            <person name="Cao X."/>
        </authorList>
    </citation>
    <scope>NUCLEOTIDE SEQUENCE [LARGE SCALE GENOMIC DNA]</scope>
    <source>
        <strain evidence="5 6">3.042</strain>
    </source>
</reference>
<proteinExistence type="predicted"/>
<keyword evidence="2" id="KW-0902">Two-component regulatory system</keyword>